<sequence>MRASDPGETDPMSGAPTDAHDSHDAHDDPGASAEVAPRRPTFDVRARVVETVVLVASVLVLRLLGLLLLVSSSYGLGSFDAFGPLVAMVADPNLLVWVALTVAVQFGFRTMPRPGRWALILLAAPVAALVATAVRTLPSLASASLGAFLGSGIAWIDAGILTLVVALGIAFTTAALGRERRTSARIAGTLLALGGLLTMVLVWQAFETYFTLFGVVPVVTAADGDRYVVTASITLGALAGAIVFAAISRRRGLIVASCIVGCLGLIIAFAVPVPSDRFAPAPPPAPTERGGGGCMGEGDPNCIGG</sequence>
<reference evidence="3 4" key="1">
    <citation type="journal article" date="2019" name="Int. J. Syst. Evol. Microbiol.">
        <title>The Global Catalogue of Microorganisms (GCM) 10K type strain sequencing project: providing services to taxonomists for standard genome sequencing and annotation.</title>
        <authorList>
            <consortium name="The Broad Institute Genomics Platform"/>
            <consortium name="The Broad Institute Genome Sequencing Center for Infectious Disease"/>
            <person name="Wu L."/>
            <person name="Ma J."/>
        </authorList>
    </citation>
    <scope>NUCLEOTIDE SEQUENCE [LARGE SCALE GENOMIC DNA]</scope>
    <source>
        <strain evidence="3 4">JCM 14323</strain>
    </source>
</reference>
<feature type="region of interest" description="Disordered" evidence="1">
    <location>
        <begin position="1"/>
        <end position="36"/>
    </location>
</feature>
<dbReference type="EMBL" id="BAAANK010000001">
    <property type="protein sequence ID" value="GAA1823336.1"/>
    <property type="molecule type" value="Genomic_DNA"/>
</dbReference>
<keyword evidence="2" id="KW-0812">Transmembrane</keyword>
<gene>
    <name evidence="3" type="ORF">GCM10009750_02300</name>
</gene>
<feature type="transmembrane region" description="Helical" evidence="2">
    <location>
        <begin position="253"/>
        <end position="273"/>
    </location>
</feature>
<organism evidence="3 4">
    <name type="scientific">Agromyces salentinus</name>
    <dbReference type="NCBI Taxonomy" id="269421"/>
    <lineage>
        <taxon>Bacteria</taxon>
        <taxon>Bacillati</taxon>
        <taxon>Actinomycetota</taxon>
        <taxon>Actinomycetes</taxon>
        <taxon>Micrococcales</taxon>
        <taxon>Microbacteriaceae</taxon>
        <taxon>Agromyces</taxon>
    </lineage>
</organism>
<name>A0ABN2ME94_9MICO</name>
<dbReference type="Proteomes" id="UP001501746">
    <property type="component" value="Unassembled WGS sequence"/>
</dbReference>
<proteinExistence type="predicted"/>
<feature type="transmembrane region" description="Helical" evidence="2">
    <location>
        <begin position="82"/>
        <end position="104"/>
    </location>
</feature>
<keyword evidence="4" id="KW-1185">Reference proteome</keyword>
<feature type="compositionally biased region" description="Basic and acidic residues" evidence="1">
    <location>
        <begin position="18"/>
        <end position="29"/>
    </location>
</feature>
<feature type="transmembrane region" description="Helical" evidence="2">
    <location>
        <begin position="116"/>
        <end position="134"/>
    </location>
</feature>
<evidence type="ECO:0000256" key="2">
    <source>
        <dbReference type="SAM" id="Phobius"/>
    </source>
</evidence>
<feature type="transmembrane region" description="Helical" evidence="2">
    <location>
        <begin position="226"/>
        <end position="246"/>
    </location>
</feature>
<accession>A0ABN2ME94</accession>
<keyword evidence="2" id="KW-0472">Membrane</keyword>
<keyword evidence="2" id="KW-1133">Transmembrane helix</keyword>
<evidence type="ECO:0000313" key="4">
    <source>
        <dbReference type="Proteomes" id="UP001501746"/>
    </source>
</evidence>
<evidence type="ECO:0000313" key="3">
    <source>
        <dbReference type="EMBL" id="GAA1823336.1"/>
    </source>
</evidence>
<feature type="transmembrane region" description="Helical" evidence="2">
    <location>
        <begin position="48"/>
        <end position="70"/>
    </location>
</feature>
<evidence type="ECO:0000256" key="1">
    <source>
        <dbReference type="SAM" id="MobiDB-lite"/>
    </source>
</evidence>
<feature type="transmembrane region" description="Helical" evidence="2">
    <location>
        <begin position="188"/>
        <end position="206"/>
    </location>
</feature>
<protein>
    <submittedName>
        <fullName evidence="3">Uncharacterized protein</fullName>
    </submittedName>
</protein>
<comment type="caution">
    <text evidence="3">The sequence shown here is derived from an EMBL/GenBank/DDBJ whole genome shotgun (WGS) entry which is preliminary data.</text>
</comment>
<feature type="transmembrane region" description="Helical" evidence="2">
    <location>
        <begin position="154"/>
        <end position="176"/>
    </location>
</feature>